<reference evidence="2" key="1">
    <citation type="submission" date="2020-09" db="EMBL/GenBank/DDBJ databases">
        <title>Iningainema tapete sp. nov. (Scytonemataceae, Cyanobacteria) from greenhouses in central Florida (USA) produces two types of nodularin with biosynthetic potential for microcystin-LR and anabaenopeptins.</title>
        <authorList>
            <person name="Berthold D.E."/>
            <person name="Lefler F.W."/>
            <person name="Huang I.-S."/>
            <person name="Abdulla H."/>
            <person name="Zimba P.V."/>
            <person name="Laughinghouse H.D. IV."/>
        </authorList>
    </citation>
    <scope>NUCLEOTIDE SEQUENCE</scope>
    <source>
        <strain evidence="2">BLCCT55</strain>
    </source>
</reference>
<dbReference type="InterPro" id="IPR001173">
    <property type="entry name" value="Glyco_trans_2-like"/>
</dbReference>
<comment type="caution">
    <text evidence="2">The sequence shown here is derived from an EMBL/GenBank/DDBJ whole genome shotgun (WGS) entry which is preliminary data.</text>
</comment>
<name>A0A8J6XS74_9CYAN</name>
<protein>
    <submittedName>
        <fullName evidence="2">Glycosyltransferase</fullName>
    </submittedName>
</protein>
<dbReference type="Gene3D" id="3.90.550.10">
    <property type="entry name" value="Spore Coat Polysaccharide Biosynthesis Protein SpsA, Chain A"/>
    <property type="match status" value="1"/>
</dbReference>
<evidence type="ECO:0000313" key="2">
    <source>
        <dbReference type="EMBL" id="MBD2777364.1"/>
    </source>
</evidence>
<dbReference type="InterPro" id="IPR029044">
    <property type="entry name" value="Nucleotide-diphossugar_trans"/>
</dbReference>
<dbReference type="PANTHER" id="PTHR22916:SF65">
    <property type="entry name" value="SLR1065 PROTEIN"/>
    <property type="match status" value="1"/>
</dbReference>
<evidence type="ECO:0000313" key="3">
    <source>
        <dbReference type="Proteomes" id="UP000629098"/>
    </source>
</evidence>
<feature type="domain" description="Glycosyltransferase 2-like" evidence="1">
    <location>
        <begin position="6"/>
        <end position="105"/>
    </location>
</feature>
<evidence type="ECO:0000259" key="1">
    <source>
        <dbReference type="Pfam" id="PF00535"/>
    </source>
</evidence>
<gene>
    <name evidence="2" type="ORF">ICL16_36280</name>
</gene>
<dbReference type="EMBL" id="JACXAE010000110">
    <property type="protein sequence ID" value="MBD2777364.1"/>
    <property type="molecule type" value="Genomic_DNA"/>
</dbReference>
<proteinExistence type="predicted"/>
<dbReference type="Proteomes" id="UP000629098">
    <property type="component" value="Unassembled WGS sequence"/>
</dbReference>
<dbReference type="AlphaFoldDB" id="A0A8J6XS74"/>
<dbReference type="Pfam" id="PF00535">
    <property type="entry name" value="Glycos_transf_2"/>
    <property type="match status" value="1"/>
</dbReference>
<dbReference type="SUPFAM" id="SSF53448">
    <property type="entry name" value="Nucleotide-diphospho-sugar transferases"/>
    <property type="match status" value="1"/>
</dbReference>
<accession>A0A8J6XS74</accession>
<organism evidence="2 3">
    <name type="scientific">Iningainema tapete BLCC-T55</name>
    <dbReference type="NCBI Taxonomy" id="2748662"/>
    <lineage>
        <taxon>Bacteria</taxon>
        <taxon>Bacillati</taxon>
        <taxon>Cyanobacteriota</taxon>
        <taxon>Cyanophyceae</taxon>
        <taxon>Nostocales</taxon>
        <taxon>Scytonemataceae</taxon>
        <taxon>Iningainema tapete</taxon>
    </lineage>
</organism>
<keyword evidence="3" id="KW-1185">Reference proteome</keyword>
<sequence>MYPSISVVIPSYNQGQYIEETLLSVIGQQYPNLEILVIDGGSTDNTVEIIEKYAKHISYWHSKKDNGQSDAINQGINLSSGEIVCWLNSDDMYLPGTLLDVGKRFIGYTDKNYLIYGAAVTIEQSNEKLYGGAQLAAPFEAFRLTYDDFIVQPSSFWTRKLWQSTGEININYNYILDWDWFIRASKFTSFEYVHRFYSVYRFHPQHKSGNGGAKRRAEIIDVVNKYSSKYWCNLYEEINMYYEAIASRNQLMLKLKVPRRHAMLPIFFPKILSRVQHKQDFLTALFMYGI</sequence>
<dbReference type="PANTHER" id="PTHR22916">
    <property type="entry name" value="GLYCOSYLTRANSFERASE"/>
    <property type="match status" value="1"/>
</dbReference>
<dbReference type="CDD" id="cd06433">
    <property type="entry name" value="GT_2_WfgS_like"/>
    <property type="match status" value="1"/>
</dbReference>
<dbReference type="RefSeq" id="WP_190836436.1">
    <property type="nucleotide sequence ID" value="NZ_CAWPPI010000110.1"/>
</dbReference>